<dbReference type="EMBL" id="CP123443">
    <property type="protein sequence ID" value="WGK69475.1"/>
    <property type="molecule type" value="Genomic_DNA"/>
</dbReference>
<dbReference type="SUPFAM" id="SSF51261">
    <property type="entry name" value="Duplicated hybrid motif"/>
    <property type="match status" value="1"/>
</dbReference>
<name>A0ABY8MIR5_9SPIO</name>
<reference evidence="2 3" key="1">
    <citation type="submission" date="2023-04" db="EMBL/GenBank/DDBJ databases">
        <title>Spirochaete genome identified in red abalone sample constitutes a novel genus.</title>
        <authorList>
            <person name="Sharma S.P."/>
            <person name="Purcell C.M."/>
            <person name="Hyde J.R."/>
            <person name="Severin A.J."/>
        </authorList>
    </citation>
    <scope>NUCLEOTIDE SEQUENCE [LARGE SCALE GENOMIC DNA]</scope>
    <source>
        <strain evidence="2 3">SP-2023</strain>
    </source>
</reference>
<dbReference type="Gene3D" id="2.70.70.10">
    <property type="entry name" value="Glucose Permease (Domain IIA)"/>
    <property type="match status" value="1"/>
</dbReference>
<keyword evidence="2" id="KW-0378">Hydrolase</keyword>
<dbReference type="InterPro" id="IPR050570">
    <property type="entry name" value="Cell_wall_metabolism_enzyme"/>
</dbReference>
<dbReference type="InterPro" id="IPR016047">
    <property type="entry name" value="M23ase_b-sheet_dom"/>
</dbReference>
<sequence>MIISQKFGKENTAPTLFPLYAKYGLIGHNGTDMVFPKKKIYSPVEAAVVYLAPGYADGYGAYVKIRTDDHFHYFCHLDSWSDELKSGMVKKGQYIGDMGGSSLGDRFYFGAHLHYGIKPFRCDKNNGYRGYIDPESVVDLSLLEGA</sequence>
<accession>A0ABY8MIR5</accession>
<evidence type="ECO:0000313" key="3">
    <source>
        <dbReference type="Proteomes" id="UP001228690"/>
    </source>
</evidence>
<organism evidence="2 3">
    <name type="scientific">Candidatus Haliotispira prima</name>
    <dbReference type="NCBI Taxonomy" id="3034016"/>
    <lineage>
        <taxon>Bacteria</taxon>
        <taxon>Pseudomonadati</taxon>
        <taxon>Spirochaetota</taxon>
        <taxon>Spirochaetia</taxon>
        <taxon>Spirochaetales</taxon>
        <taxon>Spirochaetaceae</taxon>
        <taxon>Candidatus Haliotispira</taxon>
    </lineage>
</organism>
<dbReference type="CDD" id="cd12797">
    <property type="entry name" value="M23_peptidase"/>
    <property type="match status" value="1"/>
</dbReference>
<dbReference type="InterPro" id="IPR011055">
    <property type="entry name" value="Dup_hybrid_motif"/>
</dbReference>
<gene>
    <name evidence="2" type="ORF">P0082_01045</name>
</gene>
<evidence type="ECO:0000259" key="1">
    <source>
        <dbReference type="Pfam" id="PF01551"/>
    </source>
</evidence>
<keyword evidence="3" id="KW-1185">Reference proteome</keyword>
<dbReference type="Pfam" id="PF01551">
    <property type="entry name" value="Peptidase_M23"/>
    <property type="match status" value="1"/>
</dbReference>
<dbReference type="PANTHER" id="PTHR21666:SF270">
    <property type="entry name" value="MUREIN HYDROLASE ACTIVATOR ENVC"/>
    <property type="match status" value="1"/>
</dbReference>
<evidence type="ECO:0000313" key="2">
    <source>
        <dbReference type="EMBL" id="WGK69475.1"/>
    </source>
</evidence>
<feature type="domain" description="M23ase beta-sheet core" evidence="1">
    <location>
        <begin position="28"/>
        <end position="118"/>
    </location>
</feature>
<dbReference type="RefSeq" id="WP_326927658.1">
    <property type="nucleotide sequence ID" value="NZ_CP123443.1"/>
</dbReference>
<protein>
    <submittedName>
        <fullName evidence="2">M23 family metallopeptidase</fullName>
        <ecNumber evidence="2">3.4.-.-</ecNumber>
    </submittedName>
</protein>
<proteinExistence type="predicted"/>
<dbReference type="GO" id="GO:0016787">
    <property type="term" value="F:hydrolase activity"/>
    <property type="evidence" value="ECO:0007669"/>
    <property type="project" value="UniProtKB-KW"/>
</dbReference>
<dbReference type="PANTHER" id="PTHR21666">
    <property type="entry name" value="PEPTIDASE-RELATED"/>
    <property type="match status" value="1"/>
</dbReference>
<dbReference type="Proteomes" id="UP001228690">
    <property type="component" value="Chromosome"/>
</dbReference>
<dbReference type="EC" id="3.4.-.-" evidence="2"/>